<accession>A0AAN0SJ40</accession>
<evidence type="ECO:0000313" key="2">
    <source>
        <dbReference type="Proteomes" id="UP000030081"/>
    </source>
</evidence>
<organism evidence="1 2">
    <name type="scientific">Vibrio coralliilyticus</name>
    <dbReference type="NCBI Taxonomy" id="190893"/>
    <lineage>
        <taxon>Bacteria</taxon>
        <taxon>Pseudomonadati</taxon>
        <taxon>Pseudomonadota</taxon>
        <taxon>Gammaproteobacteria</taxon>
        <taxon>Vibrionales</taxon>
        <taxon>Vibrionaceae</taxon>
        <taxon>Vibrio</taxon>
    </lineage>
</organism>
<keyword evidence="2" id="KW-1185">Reference proteome</keyword>
<evidence type="ECO:0000313" key="1">
    <source>
        <dbReference type="EMBL" id="AIW22202.1"/>
    </source>
</evidence>
<reference evidence="1 2" key="1">
    <citation type="submission" date="2014-10" db="EMBL/GenBank/DDBJ databases">
        <title>The Complete Genome Sequence for the Shellfish Pathogen Vibrio coralliilyticus RE98 Isolated from a Shellfish Hatchery.</title>
        <authorList>
            <person name="Richards G.P."/>
            <person name="Bono J.L."/>
            <person name="Watson M.A."/>
            <person name="Needleman D.S."/>
        </authorList>
    </citation>
    <scope>NUCLEOTIDE SEQUENCE [LARGE SCALE GENOMIC DNA]</scope>
    <source>
        <strain evidence="1 2">RE98</strain>
    </source>
</reference>
<name>A0AAN0SJ40_9VIBR</name>
<dbReference type="Proteomes" id="UP000030081">
    <property type="component" value="Chromosome 2"/>
</dbReference>
<sequence>MVDVPVGAIDADDPNNPIEEPYQLFFPPVKMTTSGSEVRSTTPLTSMLWNEMKLKLDVEDNAMSSCADLKLAIQLQGITDNSIQELENGVASRNNVSVKQLYSDFIKEDDTEVKALTQKLMPVIKQSYRESKMLRQENPAAEEAYVSYIVRSEEDTNGEQNDQWYKVQVTKSDSKVETRAYEVTSELVDPKLLEHLVTYTAENSDLSYTREYGLRRETQGNQESIENLSFNCSIKETIEESHWIDANLWLTYVVTNQSGTEKESEMDDCLKNDFARDDYEQNIEVMAINSSQDQGTVITGHRFTFDQDTTPYDQWADLNRNLDNVGGNLLGSFSHIDIDFGEEQGYGSLSWVRSKAEFSQDESPQVLTIKYSDGTWFKETDYDDGNTVYECSESGSGQWNVCGYQLAFTNKYKVLNDTRLPVFKALAASWQQ</sequence>
<dbReference type="EMBL" id="CP009618">
    <property type="protein sequence ID" value="AIW22202.1"/>
    <property type="molecule type" value="Genomic_DNA"/>
</dbReference>
<gene>
    <name evidence="1" type="ORF">IX92_18410</name>
</gene>
<dbReference type="AlphaFoldDB" id="A0AAN0SJ40"/>
<dbReference type="KEGG" id="vcy:IX92_18410"/>
<proteinExistence type="predicted"/>
<protein>
    <submittedName>
        <fullName evidence="1">Uncharacterized protein</fullName>
    </submittedName>
</protein>